<gene>
    <name evidence="1" type="ORF">J5837_00640</name>
</gene>
<dbReference type="Proteomes" id="UP000673447">
    <property type="component" value="Unassembled WGS sequence"/>
</dbReference>
<dbReference type="Gene3D" id="3.30.700.10">
    <property type="entry name" value="Glycoprotein, Type 4 Pilin"/>
    <property type="match status" value="1"/>
</dbReference>
<dbReference type="InterPro" id="IPR045584">
    <property type="entry name" value="Pilin-like"/>
</dbReference>
<sequence length="192" mass="20689">MPAGQRGFTLIELMVALAVLAILAVLAVPSFQDFRQRSALRGAADQISIFWGNARFEALRRDSFVKVGFHTDGDQFCIGAARRIDEDDNTACDCLTAGACDIAAYPASQREWNGVRVASATTLGSGDGLVIINPKRAGLTDSDDEGRIFLQAPANGPMDYRLNVVIDRNGRAFQCEPSAAPSKLSDYTGRQC</sequence>
<keyword evidence="2" id="KW-1185">Reference proteome</keyword>
<dbReference type="AlphaFoldDB" id="A0A940WWX8"/>
<dbReference type="RefSeq" id="WP_210534792.1">
    <property type="nucleotide sequence ID" value="NZ_JAGKTC010000001.1"/>
</dbReference>
<organism evidence="1 2">
    <name type="scientific">Pseudoxanthomonas helianthi</name>
    <dbReference type="NCBI Taxonomy" id="1453541"/>
    <lineage>
        <taxon>Bacteria</taxon>
        <taxon>Pseudomonadati</taxon>
        <taxon>Pseudomonadota</taxon>
        <taxon>Gammaproteobacteria</taxon>
        <taxon>Lysobacterales</taxon>
        <taxon>Lysobacteraceae</taxon>
        <taxon>Pseudoxanthomonas</taxon>
    </lineage>
</organism>
<dbReference type="InterPro" id="IPR012902">
    <property type="entry name" value="N_methyl_site"/>
</dbReference>
<accession>A0A940WWX8</accession>
<evidence type="ECO:0000313" key="1">
    <source>
        <dbReference type="EMBL" id="MBP3982914.1"/>
    </source>
</evidence>
<dbReference type="EMBL" id="JAGKTC010000001">
    <property type="protein sequence ID" value="MBP3982914.1"/>
    <property type="molecule type" value="Genomic_DNA"/>
</dbReference>
<dbReference type="PROSITE" id="PS00409">
    <property type="entry name" value="PROKAR_NTER_METHYL"/>
    <property type="match status" value="1"/>
</dbReference>
<dbReference type="NCBIfam" id="TIGR02532">
    <property type="entry name" value="IV_pilin_GFxxxE"/>
    <property type="match status" value="1"/>
</dbReference>
<dbReference type="SUPFAM" id="SSF54523">
    <property type="entry name" value="Pili subunits"/>
    <property type="match status" value="1"/>
</dbReference>
<dbReference type="Pfam" id="PF07963">
    <property type="entry name" value="N_methyl"/>
    <property type="match status" value="1"/>
</dbReference>
<reference evidence="1" key="1">
    <citation type="journal article" date="2016" name="Int. J. Syst. Evol. Microbiol.">
        <title>Pseudoxanthomonas helianthi sp. nov., isolated from roots of Jerusalem artichoke (Helianthus tuberosus).</title>
        <authorList>
            <person name="Kittiwongwattana C."/>
            <person name="Thawai C."/>
        </authorList>
    </citation>
    <scope>NUCLEOTIDE SEQUENCE</scope>
    <source>
        <strain evidence="1">110414</strain>
    </source>
</reference>
<proteinExistence type="predicted"/>
<name>A0A940WWX8_9GAMM</name>
<evidence type="ECO:0000313" key="2">
    <source>
        <dbReference type="Proteomes" id="UP000673447"/>
    </source>
</evidence>
<protein>
    <submittedName>
        <fullName evidence="1">Prepilin-type N-terminal cleavage/methylation domain-containing protein</fullName>
    </submittedName>
</protein>
<reference evidence="1" key="2">
    <citation type="submission" date="2021-03" db="EMBL/GenBank/DDBJ databases">
        <authorList>
            <person name="Cao W."/>
        </authorList>
    </citation>
    <scope>NUCLEOTIDE SEQUENCE</scope>
    <source>
        <strain evidence="1">110414</strain>
    </source>
</reference>
<comment type="caution">
    <text evidence="1">The sequence shown here is derived from an EMBL/GenBank/DDBJ whole genome shotgun (WGS) entry which is preliminary data.</text>
</comment>